<reference evidence="1 2" key="1">
    <citation type="submission" date="2017-09" db="EMBL/GenBank/DDBJ databases">
        <authorList>
            <person name="Bumgarner R.E."/>
        </authorList>
    </citation>
    <scope>NUCLEOTIDE SEQUENCE [LARGE SCALE GENOMIC DNA]</scope>
    <source>
        <strain evidence="1 2">T34998</strain>
    </source>
</reference>
<dbReference type="EMBL" id="PCZS01000001">
    <property type="protein sequence ID" value="REB70713.1"/>
    <property type="molecule type" value="Genomic_DNA"/>
</dbReference>
<sequence length="361" mass="40150">MPTSDKSTELEIILYPEVCGDGKRDILQAGEWTVTAWRYPTGIAALRIANSRGYVEALPFMGQILWDAVFDGQSLRMDNMFDMPVPARQIVETYGCFAFHSGLLAAGCPSPEDNHPLHGEFPCAPMRSERLVTKHEPCGVSAVTLVSDYEYRMGFGRHYLARPTVTLRTNSAMFDIGLKVTNLSNYQSMPLQYMCHMNYAFIPDARMSQSLPDGAFQLRRSVPDHVTPTHQWLRINDEILAGKIDADSLVGAEAFDPEIVYFADDLPQYGKTAEFRMQARAHHDFVTRFRTDQFPVATRWILHNADQKVAAYVLPGTSRPEGRLAAEAAGTLIHLDAGATRTFSVTTGLLAQGEAVGREAQ</sequence>
<gene>
    <name evidence="1" type="ORF">CP880_02865</name>
</gene>
<dbReference type="InterPro" id="IPR014718">
    <property type="entry name" value="GH-type_carb-bd"/>
</dbReference>
<organism evidence="1 2">
    <name type="scientific">Cutibacterium namnetense</name>
    <dbReference type="NCBI Taxonomy" id="1574624"/>
    <lineage>
        <taxon>Bacteria</taxon>
        <taxon>Bacillati</taxon>
        <taxon>Actinomycetota</taxon>
        <taxon>Actinomycetes</taxon>
        <taxon>Propionibacteriales</taxon>
        <taxon>Propionibacteriaceae</taxon>
        <taxon>Cutibacterium</taxon>
    </lineage>
</organism>
<keyword evidence="2" id="KW-1185">Reference proteome</keyword>
<protein>
    <submittedName>
        <fullName evidence="1">DUF4432 domain-containing protein</fullName>
    </submittedName>
</protein>
<evidence type="ECO:0000313" key="2">
    <source>
        <dbReference type="Proteomes" id="UP000256324"/>
    </source>
</evidence>
<dbReference type="Proteomes" id="UP000256324">
    <property type="component" value="Unassembled WGS sequence"/>
</dbReference>
<accession>A0ABX9ICR5</accession>
<dbReference type="Gene3D" id="2.70.98.10">
    <property type="match status" value="1"/>
</dbReference>
<dbReference type="CDD" id="cd09269">
    <property type="entry name" value="deoxyribose_mutarotase"/>
    <property type="match status" value="1"/>
</dbReference>
<comment type="caution">
    <text evidence="1">The sequence shown here is derived from an EMBL/GenBank/DDBJ whole genome shotgun (WGS) entry which is preliminary data.</text>
</comment>
<name>A0ABX9ICR5_9ACTN</name>
<evidence type="ECO:0000313" key="1">
    <source>
        <dbReference type="EMBL" id="REB70713.1"/>
    </source>
</evidence>
<dbReference type="RefSeq" id="WP_115938198.1">
    <property type="nucleotide sequence ID" value="NZ_PCZS01000001.1"/>
</dbReference>
<proteinExistence type="predicted"/>